<evidence type="ECO:0000313" key="12">
    <source>
        <dbReference type="Proteomes" id="UP000007303"/>
    </source>
</evidence>
<dbReference type="HOGENOM" id="CLU_005389_4_1_1"/>
<keyword evidence="7" id="KW-0325">Glycoprotein</keyword>
<keyword evidence="6 9" id="KW-0472">Membrane</keyword>
<keyword evidence="12" id="KW-1185">Reference proteome</keyword>
<dbReference type="PANTHER" id="PTHR24061:SF528">
    <property type="entry name" value="C-FAMILY ODORANT RECEPTOR OLFCD2-RELATED"/>
    <property type="match status" value="1"/>
</dbReference>
<dbReference type="PROSITE" id="PS00981">
    <property type="entry name" value="G_PROTEIN_RECEP_F3_3"/>
    <property type="match status" value="1"/>
</dbReference>
<dbReference type="PROSITE" id="PS50259">
    <property type="entry name" value="G_PROTEIN_RECEP_F3_4"/>
    <property type="match status" value="1"/>
</dbReference>
<dbReference type="InParanoid" id="H3CD36"/>
<dbReference type="GO" id="GO:0005886">
    <property type="term" value="C:plasma membrane"/>
    <property type="evidence" value="ECO:0007669"/>
    <property type="project" value="UniProtKB-SubCell"/>
</dbReference>
<reference evidence="12" key="1">
    <citation type="journal article" date="2004" name="Nature">
        <title>Genome duplication in the teleost fish Tetraodon nigroviridis reveals the early vertebrate proto-karyotype.</title>
        <authorList>
            <person name="Jaillon O."/>
            <person name="Aury J.-M."/>
            <person name="Brunet F."/>
            <person name="Petit J.-L."/>
            <person name="Stange-Thomann N."/>
            <person name="Mauceli E."/>
            <person name="Bouneau L."/>
            <person name="Fischer C."/>
            <person name="Ozouf-Costaz C."/>
            <person name="Bernot A."/>
            <person name="Nicaud S."/>
            <person name="Jaffe D."/>
            <person name="Fisher S."/>
            <person name="Lutfalla G."/>
            <person name="Dossat C."/>
            <person name="Segurens B."/>
            <person name="Dasilva C."/>
            <person name="Salanoubat M."/>
            <person name="Levy M."/>
            <person name="Boudet N."/>
            <person name="Castellano S."/>
            <person name="Anthouard V."/>
            <person name="Jubin C."/>
            <person name="Castelli V."/>
            <person name="Katinka M."/>
            <person name="Vacherie B."/>
            <person name="Biemont C."/>
            <person name="Skalli Z."/>
            <person name="Cattolico L."/>
            <person name="Poulain J."/>
            <person name="De Berardinis V."/>
            <person name="Cruaud C."/>
            <person name="Duprat S."/>
            <person name="Brottier P."/>
            <person name="Coutanceau J.-P."/>
            <person name="Gouzy J."/>
            <person name="Parra G."/>
            <person name="Lardier G."/>
            <person name="Chapple C."/>
            <person name="McKernan K.J."/>
            <person name="McEwan P."/>
            <person name="Bosak S."/>
            <person name="Kellis M."/>
            <person name="Volff J.-N."/>
            <person name="Guigo R."/>
            <person name="Zody M.C."/>
            <person name="Mesirov J."/>
            <person name="Lindblad-Toh K."/>
            <person name="Birren B."/>
            <person name="Nusbaum C."/>
            <person name="Kahn D."/>
            <person name="Robinson-Rechavi M."/>
            <person name="Laudet V."/>
            <person name="Schachter V."/>
            <person name="Quetier F."/>
            <person name="Saurin W."/>
            <person name="Scarpelli C."/>
            <person name="Wincker P."/>
            <person name="Lander E.S."/>
            <person name="Weissenbach J."/>
            <person name="Roest Crollius H."/>
        </authorList>
    </citation>
    <scope>NUCLEOTIDE SEQUENCE [LARGE SCALE GENOMIC DNA]</scope>
</reference>
<keyword evidence="8" id="KW-0807">Transducer</keyword>
<evidence type="ECO:0000259" key="10">
    <source>
        <dbReference type="PROSITE" id="PS50259"/>
    </source>
</evidence>
<evidence type="ECO:0000256" key="3">
    <source>
        <dbReference type="ARBA" id="ARBA00022692"/>
    </source>
</evidence>
<dbReference type="GO" id="GO:0004930">
    <property type="term" value="F:G protein-coupled receptor activity"/>
    <property type="evidence" value="ECO:0007669"/>
    <property type="project" value="UniProtKB-KW"/>
</dbReference>
<proteinExistence type="predicted"/>
<reference evidence="11" key="3">
    <citation type="submission" date="2025-09" db="UniProtKB">
        <authorList>
            <consortium name="Ensembl"/>
        </authorList>
    </citation>
    <scope>IDENTIFICATION</scope>
</reference>
<feature type="transmembrane region" description="Helical" evidence="9">
    <location>
        <begin position="46"/>
        <end position="67"/>
    </location>
</feature>
<accession>H3CD36</accession>
<dbReference type="Pfam" id="PF00003">
    <property type="entry name" value="7tm_3"/>
    <property type="match status" value="1"/>
</dbReference>
<dbReference type="InterPro" id="IPR017978">
    <property type="entry name" value="GPCR_3_C"/>
</dbReference>
<feature type="transmembrane region" description="Helical" evidence="9">
    <location>
        <begin position="111"/>
        <end position="134"/>
    </location>
</feature>
<evidence type="ECO:0000256" key="7">
    <source>
        <dbReference type="ARBA" id="ARBA00023180"/>
    </source>
</evidence>
<comment type="subcellular location">
    <subcellularLocation>
        <location evidence="1">Cell membrane</location>
        <topology evidence="1">Multi-pass membrane protein</topology>
    </subcellularLocation>
</comment>
<dbReference type="AlphaFoldDB" id="H3CD36"/>
<keyword evidence="5" id="KW-0297">G-protein coupled receptor</keyword>
<evidence type="ECO:0000256" key="8">
    <source>
        <dbReference type="ARBA" id="ARBA00023224"/>
    </source>
</evidence>
<dbReference type="Ensembl" id="ENSTNIT00000006307.1">
    <property type="protein sequence ID" value="ENSTNIP00000006159.1"/>
    <property type="gene ID" value="ENSTNIG00000003569.1"/>
</dbReference>
<dbReference type="InterPro" id="IPR000337">
    <property type="entry name" value="GPCR_3"/>
</dbReference>
<protein>
    <recommendedName>
        <fullName evidence="10">G-protein coupled receptors family 3 profile domain-containing protein</fullName>
    </recommendedName>
</protein>
<keyword evidence="2" id="KW-1003">Cell membrane</keyword>
<evidence type="ECO:0000256" key="2">
    <source>
        <dbReference type="ARBA" id="ARBA00022475"/>
    </source>
</evidence>
<keyword evidence="3 9" id="KW-0812">Transmembrane</keyword>
<name>H3CD36_TETNG</name>
<evidence type="ECO:0000256" key="4">
    <source>
        <dbReference type="ARBA" id="ARBA00022989"/>
    </source>
</evidence>
<feature type="domain" description="G-protein coupled receptors family 3 profile" evidence="10">
    <location>
        <begin position="1"/>
        <end position="135"/>
    </location>
</feature>
<dbReference type="InterPro" id="IPR017979">
    <property type="entry name" value="GPCR_3_CS"/>
</dbReference>
<evidence type="ECO:0000256" key="1">
    <source>
        <dbReference type="ARBA" id="ARBA00004651"/>
    </source>
</evidence>
<dbReference type="PRINTS" id="PR00248">
    <property type="entry name" value="GPCRMGR"/>
</dbReference>
<dbReference type="InterPro" id="IPR000068">
    <property type="entry name" value="GPCR_3_Ca_sens_rcpt-rel"/>
</dbReference>
<organism evidence="11 12">
    <name type="scientific">Tetraodon nigroviridis</name>
    <name type="common">Spotted green pufferfish</name>
    <name type="synonym">Chelonodon nigroviridis</name>
    <dbReference type="NCBI Taxonomy" id="99883"/>
    <lineage>
        <taxon>Eukaryota</taxon>
        <taxon>Metazoa</taxon>
        <taxon>Chordata</taxon>
        <taxon>Craniata</taxon>
        <taxon>Vertebrata</taxon>
        <taxon>Euteleostomi</taxon>
        <taxon>Actinopterygii</taxon>
        <taxon>Neopterygii</taxon>
        <taxon>Teleostei</taxon>
        <taxon>Neoteleostei</taxon>
        <taxon>Acanthomorphata</taxon>
        <taxon>Eupercaria</taxon>
        <taxon>Tetraodontiformes</taxon>
        <taxon>Tetradontoidea</taxon>
        <taxon>Tetraodontidae</taxon>
        <taxon>Tetraodon</taxon>
    </lineage>
</organism>
<evidence type="ECO:0000256" key="5">
    <source>
        <dbReference type="ARBA" id="ARBA00023040"/>
    </source>
</evidence>
<dbReference type="Proteomes" id="UP000007303">
    <property type="component" value="Unassembled WGS sequence"/>
</dbReference>
<sequence length="135" mass="14781">ITAFKVIQPVLCTVWLVVSPPYPVKNLSTYKDRIILECALGSALGFWAVLGYIGLLAAVCLVLAVLARKLPDNFNEAKLITFSMLIFCAVWITFIPAYVSSPGKFTVAVEIFAILASTFGLILCIFAPKCFIILF</sequence>
<dbReference type="PANTHER" id="PTHR24061">
    <property type="entry name" value="CALCIUM-SENSING RECEPTOR-RELATED"/>
    <property type="match status" value="1"/>
</dbReference>
<feature type="transmembrane region" description="Helical" evidence="9">
    <location>
        <begin position="79"/>
        <end position="99"/>
    </location>
</feature>
<reference evidence="11" key="2">
    <citation type="submission" date="2025-08" db="UniProtKB">
        <authorList>
            <consortium name="Ensembl"/>
        </authorList>
    </citation>
    <scope>IDENTIFICATION</scope>
</reference>
<evidence type="ECO:0000313" key="11">
    <source>
        <dbReference type="Ensembl" id="ENSTNIP00000006159.1"/>
    </source>
</evidence>
<dbReference type="GeneTree" id="ENSGT00940000163991"/>
<keyword evidence="4 9" id="KW-1133">Transmembrane helix</keyword>
<evidence type="ECO:0000256" key="6">
    <source>
        <dbReference type="ARBA" id="ARBA00023136"/>
    </source>
</evidence>
<keyword evidence="5" id="KW-0675">Receptor</keyword>
<evidence type="ECO:0000256" key="9">
    <source>
        <dbReference type="SAM" id="Phobius"/>
    </source>
</evidence>